<dbReference type="GO" id="GO:0005829">
    <property type="term" value="C:cytosol"/>
    <property type="evidence" value="ECO:0007669"/>
    <property type="project" value="TreeGrafter"/>
</dbReference>
<dbReference type="PANTHER" id="PTHR12305">
    <property type="entry name" value="PHOSPHATASE WITH HOMOLOGY TO TENSIN"/>
    <property type="match status" value="1"/>
</dbReference>
<reference evidence="2 3" key="1">
    <citation type="submission" date="2019-12" db="EMBL/GenBank/DDBJ databases">
        <authorList>
            <person name="Alioto T."/>
            <person name="Alioto T."/>
            <person name="Gomez Garrido J."/>
        </authorList>
    </citation>
    <scope>NUCLEOTIDE SEQUENCE [LARGE SCALE GENOMIC DNA]</scope>
</reference>
<dbReference type="PANTHER" id="PTHR12305:SF96">
    <property type="entry name" value="PHOSPHATIDYLINOSITOL 3,4,5-TRISPHOSPHATE 3-PHOSPHATASE AND PROTEIN-TYROSINE-PHOSPHATASE PTEN2A"/>
    <property type="match status" value="1"/>
</dbReference>
<name>A0A8S0VBT5_OLEEU</name>
<gene>
    <name evidence="2" type="ORF">OLEA9_A052223</name>
</gene>
<keyword evidence="3" id="KW-1185">Reference proteome</keyword>
<evidence type="ECO:0000313" key="3">
    <source>
        <dbReference type="Proteomes" id="UP000594638"/>
    </source>
</evidence>
<dbReference type="Proteomes" id="UP000594638">
    <property type="component" value="Unassembled WGS sequence"/>
</dbReference>
<dbReference type="OrthoDB" id="1931954at2759"/>
<dbReference type="GO" id="GO:0016314">
    <property type="term" value="F:phosphatidylinositol-3,4,5-trisphosphate 3-phosphatase activity"/>
    <property type="evidence" value="ECO:0007669"/>
    <property type="project" value="TreeGrafter"/>
</dbReference>
<accession>A0A8S0VBT5</accession>
<sequence length="102" mass="10976">MDSETAHASSLPEPSPSGKLSDVAPPPSVVSAKEIGTFANGIVNAYLNAVKAVQVRTQHIISQNKRRYQEEGFDLDMIYITENIIAMGFPAGDLSSGLFGYF</sequence>
<evidence type="ECO:0000256" key="1">
    <source>
        <dbReference type="SAM" id="MobiDB-lite"/>
    </source>
</evidence>
<organism evidence="2 3">
    <name type="scientific">Olea europaea subsp. europaea</name>
    <dbReference type="NCBI Taxonomy" id="158383"/>
    <lineage>
        <taxon>Eukaryota</taxon>
        <taxon>Viridiplantae</taxon>
        <taxon>Streptophyta</taxon>
        <taxon>Embryophyta</taxon>
        <taxon>Tracheophyta</taxon>
        <taxon>Spermatophyta</taxon>
        <taxon>Magnoliopsida</taxon>
        <taxon>eudicotyledons</taxon>
        <taxon>Gunneridae</taxon>
        <taxon>Pentapetalae</taxon>
        <taxon>asterids</taxon>
        <taxon>lamiids</taxon>
        <taxon>Lamiales</taxon>
        <taxon>Oleaceae</taxon>
        <taxon>Oleeae</taxon>
        <taxon>Olea</taxon>
    </lineage>
</organism>
<comment type="caution">
    <text evidence="2">The sequence shown here is derived from an EMBL/GenBank/DDBJ whole genome shotgun (WGS) entry which is preliminary data.</text>
</comment>
<dbReference type="EMBL" id="CACTIH010009270">
    <property type="protein sequence ID" value="CAA3028777.1"/>
    <property type="molecule type" value="Genomic_DNA"/>
</dbReference>
<dbReference type="InterPro" id="IPR029021">
    <property type="entry name" value="Prot-tyrosine_phosphatase-like"/>
</dbReference>
<dbReference type="AlphaFoldDB" id="A0A8S0VBT5"/>
<dbReference type="Gramene" id="OE9A052223T1">
    <property type="protein sequence ID" value="OE9A052223C1"/>
    <property type="gene ID" value="OE9A052223"/>
</dbReference>
<dbReference type="InterPro" id="IPR051281">
    <property type="entry name" value="Dual-spec_lipid-protein_phosph"/>
</dbReference>
<dbReference type="Gene3D" id="3.90.190.10">
    <property type="entry name" value="Protein tyrosine phosphatase superfamily"/>
    <property type="match status" value="1"/>
</dbReference>
<evidence type="ECO:0000313" key="2">
    <source>
        <dbReference type="EMBL" id="CAA3028777.1"/>
    </source>
</evidence>
<feature type="region of interest" description="Disordered" evidence="1">
    <location>
        <begin position="1"/>
        <end position="26"/>
    </location>
</feature>
<proteinExistence type="predicted"/>
<protein>
    <submittedName>
        <fullName evidence="2">Phosphatidylinositol 3,4,5-trisphosphate 3-phosphatase and dual-specificity protein phosphatase PTEN</fullName>
    </submittedName>
</protein>